<protein>
    <recommendedName>
        <fullName evidence="3">DUF2007 domain-containing protein</fullName>
    </recommendedName>
</protein>
<organism evidence="1 2">
    <name type="scientific">Candidatus Electronema aureum</name>
    <dbReference type="NCBI Taxonomy" id="2005002"/>
    <lineage>
        <taxon>Bacteria</taxon>
        <taxon>Pseudomonadati</taxon>
        <taxon>Thermodesulfobacteriota</taxon>
        <taxon>Desulfobulbia</taxon>
        <taxon>Desulfobulbales</taxon>
        <taxon>Desulfobulbaceae</taxon>
        <taxon>Candidatus Electronema</taxon>
    </lineage>
</organism>
<dbReference type="EMBL" id="NQJD01000008">
    <property type="protein sequence ID" value="TAA75344.1"/>
    <property type="molecule type" value="Genomic_DNA"/>
</dbReference>
<gene>
    <name evidence="1" type="ORF">CDV28_10883</name>
</gene>
<name>A0A521G2V0_9BACT</name>
<accession>A0A521G2V0</accession>
<dbReference type="AlphaFoldDB" id="A0A521G2V0"/>
<comment type="caution">
    <text evidence="1">The sequence shown here is derived from an EMBL/GenBank/DDBJ whole genome shotgun (WGS) entry which is preliminary data.</text>
</comment>
<keyword evidence="2" id="KW-1185">Reference proteome</keyword>
<dbReference type="Proteomes" id="UP000316238">
    <property type="component" value="Unassembled WGS sequence"/>
</dbReference>
<sequence>MNRTVELDLKYCPKCGDEYRADITVCATCAMSLLTGKAVLELRQQEEQKKANRRRPLSPDDELISIRKGPILQMQMLQTALKQEGIPSLATSEDSGCGQGCGGPSLVIQVRASDLEDVQAVLVQDYVRTTGLHEHGISIAGTVFDTAAESAVCPACGCCFSTSQTACPECGLCFA</sequence>
<evidence type="ECO:0000313" key="2">
    <source>
        <dbReference type="Proteomes" id="UP000316238"/>
    </source>
</evidence>
<reference evidence="1" key="1">
    <citation type="submission" date="2017-07" db="EMBL/GenBank/DDBJ databases">
        <title>The cable genome - Insights into the physiology and evolution of filamentous bacteria capable of sulfide oxidation via long distance electron transfer.</title>
        <authorList>
            <person name="Thorup C."/>
            <person name="Bjerg J.T."/>
            <person name="Schreiber L."/>
            <person name="Nielsen L.P."/>
            <person name="Kjeldsen K.U."/>
            <person name="Boesen T."/>
            <person name="Boggild A."/>
            <person name="Meysman F."/>
            <person name="Geelhoed J."/>
            <person name="Schramm A."/>
        </authorList>
    </citation>
    <scope>NUCLEOTIDE SEQUENCE [LARGE SCALE GENOMIC DNA]</scope>
    <source>
        <strain evidence="1">GS</strain>
    </source>
</reference>
<evidence type="ECO:0000313" key="1">
    <source>
        <dbReference type="EMBL" id="TAA75344.1"/>
    </source>
</evidence>
<evidence type="ECO:0008006" key="3">
    <source>
        <dbReference type="Google" id="ProtNLM"/>
    </source>
</evidence>
<proteinExistence type="predicted"/>